<dbReference type="RefSeq" id="WP_104755761.1">
    <property type="nucleotide sequence ID" value="NZ_JBHEEO010000023.1"/>
</dbReference>
<proteinExistence type="predicted"/>
<feature type="domain" description="Carboxymuconolactone decarboxylase-like" evidence="1">
    <location>
        <begin position="12"/>
        <end position="94"/>
    </location>
</feature>
<dbReference type="PANTHER" id="PTHR34846:SF10">
    <property type="entry name" value="CYTOPLASMIC PROTEIN"/>
    <property type="match status" value="1"/>
</dbReference>
<comment type="caution">
    <text evidence="2">The sequence shown here is derived from an EMBL/GenBank/DDBJ whole genome shotgun (WGS) entry which is preliminary data.</text>
</comment>
<keyword evidence="3" id="KW-1185">Reference proteome</keyword>
<dbReference type="InterPro" id="IPR004675">
    <property type="entry name" value="AhpD_core"/>
</dbReference>
<dbReference type="NCBIfam" id="TIGR00778">
    <property type="entry name" value="ahpD_dom"/>
    <property type="match status" value="1"/>
</dbReference>
<evidence type="ECO:0000313" key="3">
    <source>
        <dbReference type="Proteomes" id="UP000238493"/>
    </source>
</evidence>
<protein>
    <submittedName>
        <fullName evidence="2">Alkylhydroperoxidase</fullName>
    </submittedName>
</protein>
<dbReference type="GO" id="GO:0051920">
    <property type="term" value="F:peroxiredoxin activity"/>
    <property type="evidence" value="ECO:0007669"/>
    <property type="project" value="InterPro"/>
</dbReference>
<dbReference type="PANTHER" id="PTHR34846">
    <property type="entry name" value="4-CARBOXYMUCONOLACTONE DECARBOXYLASE FAMILY PROTEIN (AFU_ORTHOLOGUE AFUA_6G11590)"/>
    <property type="match status" value="1"/>
</dbReference>
<keyword evidence="2" id="KW-0575">Peroxidase</keyword>
<evidence type="ECO:0000259" key="1">
    <source>
        <dbReference type="Pfam" id="PF02627"/>
    </source>
</evidence>
<name>A0A2S7IZS6_9HYPH</name>
<keyword evidence="2" id="KW-0560">Oxidoreductase</keyword>
<dbReference type="EMBL" id="PTRC01000017">
    <property type="protein sequence ID" value="PQA73507.1"/>
    <property type="molecule type" value="Genomic_DNA"/>
</dbReference>
<evidence type="ECO:0000313" key="2">
    <source>
        <dbReference type="EMBL" id="PQA73507.1"/>
    </source>
</evidence>
<organism evidence="2 3">
    <name type="scientific">Brucella oryzae</name>
    <dbReference type="NCBI Taxonomy" id="335286"/>
    <lineage>
        <taxon>Bacteria</taxon>
        <taxon>Pseudomonadati</taxon>
        <taxon>Pseudomonadota</taxon>
        <taxon>Alphaproteobacteria</taxon>
        <taxon>Hyphomicrobiales</taxon>
        <taxon>Brucellaceae</taxon>
        <taxon>Brucella/Ochrobactrum group</taxon>
        <taxon>Brucella</taxon>
    </lineage>
</organism>
<sequence>MEARLVPYKLAPKIMQAMIALEKAVSEAGLEYSLYELIRIRASQINGCAYCIHMHTRDARKAGETEERLYLVAAWRESPLFTPRERAALAWTEALTLLAQTRAPDEDFEALKAHFTDEEIVKLSMAINTINVWNRVAVGFRTVHPVGAEAAAI</sequence>
<dbReference type="Proteomes" id="UP000238493">
    <property type="component" value="Unassembled WGS sequence"/>
</dbReference>
<accession>A0A2S7IZS6</accession>
<dbReference type="OrthoDB" id="9801997at2"/>
<reference evidence="2 3" key="1">
    <citation type="submission" date="2018-02" db="EMBL/GenBank/DDBJ databases">
        <title>Draft genome sequence of Ochrobactrum oryzae found in Brazil.</title>
        <authorList>
            <person name="Cerdeira L."/>
            <person name="Andrade F."/>
            <person name="Zacariotto T."/>
            <person name="Barbosa B."/>
            <person name="Santos S."/>
            <person name="Cassetari V."/>
            <person name="Lincopan N."/>
        </authorList>
    </citation>
    <scope>NUCLEOTIDE SEQUENCE [LARGE SCALE GENOMIC DNA]</scope>
    <source>
        <strain evidence="2 3">OA447</strain>
    </source>
</reference>
<gene>
    <name evidence="2" type="ORF">C3731_11210</name>
</gene>
<dbReference type="Pfam" id="PF02627">
    <property type="entry name" value="CMD"/>
    <property type="match status" value="1"/>
</dbReference>
<dbReference type="Gene3D" id="1.20.1290.10">
    <property type="entry name" value="AhpD-like"/>
    <property type="match status" value="1"/>
</dbReference>
<dbReference type="AlphaFoldDB" id="A0A2S7IZS6"/>
<dbReference type="InterPro" id="IPR003779">
    <property type="entry name" value="CMD-like"/>
</dbReference>
<dbReference type="SUPFAM" id="SSF69118">
    <property type="entry name" value="AhpD-like"/>
    <property type="match status" value="1"/>
</dbReference>
<dbReference type="InterPro" id="IPR029032">
    <property type="entry name" value="AhpD-like"/>
</dbReference>